<dbReference type="InterPro" id="IPR003767">
    <property type="entry name" value="Malate/L-lactate_DH-like"/>
</dbReference>
<protein>
    <submittedName>
        <fullName evidence="3">Ldh family oxidoreductase</fullName>
    </submittedName>
</protein>
<gene>
    <name evidence="3" type="ORF">J6595_22275</name>
</gene>
<proteinExistence type="inferred from homology"/>
<sequence>MTNLSISETERLVAEAFQRADTGPAQAASVARALVAAEASGQGGHGLRRVAAYTAQAKARKVDGHATPIIDRVKPSFLKVDAAEGFAYPAFDLTVEAMAEAVAETGVAVAAIGNSHHAGVLGLTVERFAEKGLIAMMMANAPGAMAAWGGTRPLFGTNPIAFAAPLPGADPLVIDLSLSKVARGKVMAAKQKGAAIPEGWALDRDGNPTTNADAALAGTMVPVGDAKGAALALMVELLAAGLTGSNFAYEASSLFDDKGGPPRLGQFILAIDPAAMGGNTALLRFGVLADAIAEEPGTRIPGRRGLEARRKARKDGITIEDDVMAAIEAV</sequence>
<dbReference type="Proteomes" id="UP000678276">
    <property type="component" value="Unassembled WGS sequence"/>
</dbReference>
<evidence type="ECO:0000256" key="1">
    <source>
        <dbReference type="ARBA" id="ARBA00006056"/>
    </source>
</evidence>
<dbReference type="InterPro" id="IPR043144">
    <property type="entry name" value="Mal/L-sulf/L-lact_DH-like_ah"/>
</dbReference>
<dbReference type="Pfam" id="PF02615">
    <property type="entry name" value="Ldh_2"/>
    <property type="match status" value="1"/>
</dbReference>
<comment type="similarity">
    <text evidence="1">Belongs to the LDH2/MDH2 oxidoreductase family.</text>
</comment>
<dbReference type="PANTHER" id="PTHR11091">
    <property type="entry name" value="OXIDOREDUCTASE-RELATED"/>
    <property type="match status" value="1"/>
</dbReference>
<comment type="caution">
    <text evidence="3">The sequence shown here is derived from an EMBL/GenBank/DDBJ whole genome shotgun (WGS) entry which is preliminary data.</text>
</comment>
<dbReference type="Gene3D" id="1.10.1530.10">
    <property type="match status" value="1"/>
</dbReference>
<dbReference type="Gene3D" id="3.30.1370.60">
    <property type="entry name" value="Hypothetical oxidoreductase yiak, domain 2"/>
    <property type="match status" value="1"/>
</dbReference>
<evidence type="ECO:0000256" key="2">
    <source>
        <dbReference type="ARBA" id="ARBA00023002"/>
    </source>
</evidence>
<dbReference type="InterPro" id="IPR036111">
    <property type="entry name" value="Mal/L-sulfo/L-lacto_DH-like_sf"/>
</dbReference>
<evidence type="ECO:0000313" key="4">
    <source>
        <dbReference type="Proteomes" id="UP000678276"/>
    </source>
</evidence>
<name>A0ABS4BNL0_9HYPH</name>
<dbReference type="InterPro" id="IPR043143">
    <property type="entry name" value="Mal/L-sulf/L-lact_DH-like_NADP"/>
</dbReference>
<keyword evidence="4" id="KW-1185">Reference proteome</keyword>
<dbReference type="EMBL" id="JAGJCF010000034">
    <property type="protein sequence ID" value="MBP0618313.1"/>
    <property type="molecule type" value="Genomic_DNA"/>
</dbReference>
<dbReference type="RefSeq" id="WP_209597950.1">
    <property type="nucleotide sequence ID" value="NZ_JAGJCF010000034.1"/>
</dbReference>
<evidence type="ECO:0000313" key="3">
    <source>
        <dbReference type="EMBL" id="MBP0618313.1"/>
    </source>
</evidence>
<keyword evidence="2" id="KW-0560">Oxidoreductase</keyword>
<organism evidence="3 4">
    <name type="scientific">Jiella mangrovi</name>
    <dbReference type="NCBI Taxonomy" id="2821407"/>
    <lineage>
        <taxon>Bacteria</taxon>
        <taxon>Pseudomonadati</taxon>
        <taxon>Pseudomonadota</taxon>
        <taxon>Alphaproteobacteria</taxon>
        <taxon>Hyphomicrobiales</taxon>
        <taxon>Aurantimonadaceae</taxon>
        <taxon>Jiella</taxon>
    </lineage>
</organism>
<dbReference type="SUPFAM" id="SSF89733">
    <property type="entry name" value="L-sulfolactate dehydrogenase-like"/>
    <property type="match status" value="1"/>
</dbReference>
<reference evidence="3 4" key="1">
    <citation type="submission" date="2021-04" db="EMBL/GenBank/DDBJ databases">
        <title>Whole genome sequence of Jiella sp. KSK16Y-1.</title>
        <authorList>
            <person name="Tuo L."/>
        </authorList>
    </citation>
    <scope>NUCLEOTIDE SEQUENCE [LARGE SCALE GENOMIC DNA]</scope>
    <source>
        <strain evidence="3 4">KSK16Y-1</strain>
    </source>
</reference>
<dbReference type="PANTHER" id="PTHR11091:SF0">
    <property type="entry name" value="MALATE DEHYDROGENASE"/>
    <property type="match status" value="1"/>
</dbReference>
<accession>A0ABS4BNL0</accession>